<protein>
    <submittedName>
        <fullName evidence="4">UDP-N-acetylglucosamine 4,6-dehydratase</fullName>
        <ecNumber evidence="4">4.2.1.-</ecNumber>
    </submittedName>
</protein>
<dbReference type="Gene3D" id="3.40.50.720">
    <property type="entry name" value="NAD(P)-binding Rossmann-like Domain"/>
    <property type="match status" value="1"/>
</dbReference>
<dbReference type="EC" id="4.2.1.-" evidence="4"/>
<reference evidence="4" key="1">
    <citation type="journal article" date="2011" name="ISME J.">
        <title>The endosymbionts of the deep-sea tubeworms Riftia pachyptila and Tevnia jerichonana share an identical physiology as revealed by proteogenomic analyses.</title>
        <authorList>
            <person name="Gardebrecht A."/>
            <person name="Markert S."/>
            <person name="Felbeck H."/>
            <person name="Thuermer A."/>
            <person name="Albrecht D."/>
            <person name="Wollherr A."/>
            <person name="Kabisch J."/>
            <person name="Lehmann R."/>
            <person name="Daniel R."/>
            <person name="Liesegang H."/>
            <person name="Hecker M."/>
            <person name="Sievert S.M."/>
            <person name="Schweder T."/>
        </authorList>
    </citation>
    <scope>NUCLEOTIDE SEQUENCE [LARGE SCALE GENOMIC DNA]</scope>
</reference>
<dbReference type="Pfam" id="PF02719">
    <property type="entry name" value="Polysacc_synt_2"/>
    <property type="match status" value="1"/>
</dbReference>
<dbReference type="PANTHER" id="PTHR43318">
    <property type="entry name" value="UDP-N-ACETYLGLUCOSAMINE 4,6-DEHYDRATASE"/>
    <property type="match status" value="1"/>
</dbReference>
<sequence>MPGAAGYACCSLDYEKPVTVEASRKLSEWMFSDKSILITGGTGSFGQFCARTLLARYHPRKIIVFSRDELKQFEMQQLLHAPQMRYFIGDVRDLQRLRQAMRGVDLVIHAAALKQVPAAEYNPMECIKTNVHGAENVIQAALDNNVDSVIALSTDKAASPINLYGASKLASDKLFVAANNIAGGQPTRFAVVRYGNVAGSRGSVIPFFRKLIDEGAAALPITDARMTRFWITLQQGVDFVLKGFARMQGGEIFVPKIPSARITDIAQAMAPQLPMQIIGIRPGEKLHEVMCPRDCSHLVSEFDDHFVIAPTIRFTHPVDYAHNPLGESGREVGCEFEYSSGSNPHFLTVDEIVELIDSLT</sequence>
<dbReference type="InterPro" id="IPR020025">
    <property type="entry name" value="PseB"/>
</dbReference>
<comment type="similarity">
    <text evidence="1">Belongs to the short-chain dehydrogenases/reductases (SDR) family.</text>
</comment>
<dbReference type="Proteomes" id="UP000004491">
    <property type="component" value="Unassembled WGS sequence"/>
</dbReference>
<accession>G2DE68</accession>
<dbReference type="SUPFAM" id="SSF51735">
    <property type="entry name" value="NAD(P)-binding Rossmann-fold domains"/>
    <property type="match status" value="1"/>
</dbReference>
<evidence type="ECO:0000313" key="5">
    <source>
        <dbReference type="Proteomes" id="UP000004491"/>
    </source>
</evidence>
<dbReference type="AlphaFoldDB" id="G2DE68"/>
<dbReference type="InterPro" id="IPR051203">
    <property type="entry name" value="Polysaccharide_Synthase-Rel"/>
</dbReference>
<gene>
    <name evidence="4" type="ORF">Rifp1Sym_bw00130</name>
</gene>
<comment type="caution">
    <text evidence="4">The sequence shown here is derived from an EMBL/GenBank/DDBJ whole genome shotgun (WGS) entry which is preliminary data.</text>
</comment>
<feature type="domain" description="Ketoreductase" evidence="3">
    <location>
        <begin position="34"/>
        <end position="184"/>
    </location>
</feature>
<name>G2DE68_9GAMM</name>
<proteinExistence type="inferred from homology"/>
<dbReference type="InterPro" id="IPR036291">
    <property type="entry name" value="NAD(P)-bd_dom_sf"/>
</dbReference>
<dbReference type="InterPro" id="IPR003869">
    <property type="entry name" value="Polysac_CapD-like"/>
</dbReference>
<dbReference type="SMART" id="SM00822">
    <property type="entry name" value="PKS_KR"/>
    <property type="match status" value="1"/>
</dbReference>
<organism evidence="4 5">
    <name type="scientific">endosymbiont of Riftia pachyptila</name>
    <name type="common">vent Ph05</name>
    <dbReference type="NCBI Taxonomy" id="1048808"/>
    <lineage>
        <taxon>Bacteria</taxon>
        <taxon>Pseudomonadati</taxon>
        <taxon>Pseudomonadota</taxon>
        <taxon>Gammaproteobacteria</taxon>
        <taxon>sulfur-oxidizing symbionts</taxon>
    </lineage>
</organism>
<dbReference type="NCBIfam" id="TIGR03589">
    <property type="entry name" value="PseB"/>
    <property type="match status" value="1"/>
</dbReference>
<evidence type="ECO:0000313" key="4">
    <source>
        <dbReference type="EMBL" id="EGV51078.1"/>
    </source>
</evidence>
<evidence type="ECO:0000256" key="1">
    <source>
        <dbReference type="ARBA" id="ARBA00006484"/>
    </source>
</evidence>
<dbReference type="PATRIC" id="fig|1048808.3.peg.1911"/>
<evidence type="ECO:0000256" key="2">
    <source>
        <dbReference type="ARBA" id="ARBA00007430"/>
    </source>
</evidence>
<dbReference type="InterPro" id="IPR057326">
    <property type="entry name" value="KR_dom"/>
</dbReference>
<keyword evidence="4" id="KW-0456">Lyase</keyword>
<dbReference type="PANTHER" id="PTHR43318:SF2">
    <property type="entry name" value="UDP-N-ACETYLGLUCOSAMINE 4,6-DEHYDRATASE (INVERTING)"/>
    <property type="match status" value="1"/>
</dbReference>
<keyword evidence="5" id="KW-1185">Reference proteome</keyword>
<evidence type="ECO:0000259" key="3">
    <source>
        <dbReference type="SMART" id="SM00822"/>
    </source>
</evidence>
<dbReference type="EMBL" id="AFOC01000050">
    <property type="protein sequence ID" value="EGV51078.1"/>
    <property type="molecule type" value="Genomic_DNA"/>
</dbReference>
<dbReference type="CDD" id="cd05237">
    <property type="entry name" value="UDP_invert_4-6DH_SDR_e"/>
    <property type="match status" value="1"/>
</dbReference>
<dbReference type="GO" id="GO:0016829">
    <property type="term" value="F:lyase activity"/>
    <property type="evidence" value="ECO:0007669"/>
    <property type="project" value="UniProtKB-KW"/>
</dbReference>
<comment type="similarity">
    <text evidence="2">Belongs to the polysaccharide synthase family.</text>
</comment>